<proteinExistence type="predicted"/>
<gene>
    <name evidence="1" type="ORF">LMG27952_04895</name>
</gene>
<keyword evidence="2" id="KW-1185">Reference proteome</keyword>
<evidence type="ECO:0000313" key="2">
    <source>
        <dbReference type="Proteomes" id="UP000656319"/>
    </source>
</evidence>
<evidence type="ECO:0000313" key="1">
    <source>
        <dbReference type="EMBL" id="CAD6549733.1"/>
    </source>
</evidence>
<name>A0ABN7I4I6_9BURK</name>
<organism evidence="1 2">
    <name type="scientific">Paraburkholderia hiiakae</name>
    <dbReference type="NCBI Taxonomy" id="1081782"/>
    <lineage>
        <taxon>Bacteria</taxon>
        <taxon>Pseudomonadati</taxon>
        <taxon>Pseudomonadota</taxon>
        <taxon>Betaproteobacteria</taxon>
        <taxon>Burkholderiales</taxon>
        <taxon>Burkholderiaceae</taxon>
        <taxon>Paraburkholderia</taxon>
    </lineage>
</organism>
<sequence length="461" mass="51766">MTVKVRSYLEDFGDVKAAYAEYIADLQQGEEAGDVTSGICARLSLLLNSRVHDLNQRFARGEVPKCLDARWTVEAYVFVGDADGKFFTVRQGSQIAVLIDADLLLRLVAFIYLVGLDREDDQIAQCLSAFMLLSIVVPRPEPIEFMGELLAATSREKQRVLNDIFVATSSFLVFHELGHSYGEATGTIRPHLKLSFGLPEGLADPDSVQSLKYHADGTLYNRLDIPGTTTGMLVINPVFEHWRDEFSADAFAAYAHVLTSSDGRPGRGSLDQLASAIECWQLVLFAIGSRERYVRAISEVREIESVSHPQDHVRMDVLAHHLDHIALDFVPDWQSHAVGLLHIHYQSLWAADMRSLLDDGVEYVRYAFDEDGPHINDGRLRTFTGQPVRYSPSALSKLKAEVMDPFLTRAEQIGWDKAVSERQKEDCWFFGTFKLNGVPIILKLGRRLRDVGVRLISEDRV</sequence>
<protein>
    <submittedName>
        <fullName evidence="1">Uncharacterized protein</fullName>
    </submittedName>
</protein>
<dbReference type="EMBL" id="CAJHCQ010000014">
    <property type="protein sequence ID" value="CAD6549733.1"/>
    <property type="molecule type" value="Genomic_DNA"/>
</dbReference>
<comment type="caution">
    <text evidence="1">The sequence shown here is derived from an EMBL/GenBank/DDBJ whole genome shotgun (WGS) entry which is preliminary data.</text>
</comment>
<dbReference type="RefSeq" id="WP_201698475.1">
    <property type="nucleotide sequence ID" value="NZ_CAJHCQ010000014.1"/>
</dbReference>
<reference evidence="1 2" key="1">
    <citation type="submission" date="2020-10" db="EMBL/GenBank/DDBJ databases">
        <authorList>
            <person name="Peeters C."/>
        </authorList>
    </citation>
    <scope>NUCLEOTIDE SEQUENCE [LARGE SCALE GENOMIC DNA]</scope>
    <source>
        <strain evidence="1 2">LMG 27952</strain>
    </source>
</reference>
<accession>A0ABN7I4I6</accession>
<dbReference type="Proteomes" id="UP000656319">
    <property type="component" value="Unassembled WGS sequence"/>
</dbReference>